<dbReference type="Proteomes" id="UP000015527">
    <property type="component" value="Unassembled WGS sequence"/>
</dbReference>
<keyword evidence="9" id="KW-1185">Reference proteome</keyword>
<evidence type="ECO:0000256" key="7">
    <source>
        <dbReference type="SAM" id="Phobius"/>
    </source>
</evidence>
<dbReference type="AlphaFoldDB" id="T0I9S4"/>
<evidence type="ECO:0000256" key="4">
    <source>
        <dbReference type="ARBA" id="ARBA00022989"/>
    </source>
</evidence>
<sequence>MSESRVERSEREVRSPEKLDPETLAIRARTPRVTRFRKEVIIGGSTLAALALIGLAWIALQPRVSGRIIAGSTMSQPDRKPSDEALAGLPKTYGDVPKLGPPLPGDLGRPILKAQQRQLAGDGIAPVVAPGVVEAQQQHAAELKAAMQSSLLVQGAHPAAGANLATAASVAAATFDPGQAGSGETSEPAAADRKSQFADKLDDRGDVNPHSLAAPASPYMLMAGSVIAASLVTGVNSDVPGMVVAQVTQSVFDSATGQIMLIPQGARLVGKYDSVVAYGQSRALVIWQRLVMPDGKSLRLDNMPATDPSGYAGLSDKVNFHTGRLLKGVAIATLLGVGTELSIAGESDLVQAIRESAQTSVSRAGDQITQRNLDIQPSIDIRPGAPVRLVVRQDLVLAPWKGAGAQ</sequence>
<dbReference type="GO" id="GO:0016020">
    <property type="term" value="C:membrane"/>
    <property type="evidence" value="ECO:0007669"/>
    <property type="project" value="UniProtKB-SubCell"/>
</dbReference>
<dbReference type="Gene3D" id="2.40.128.260">
    <property type="entry name" value="Type IV secretion system, VirB10/TraB/TrbI"/>
    <property type="match status" value="1"/>
</dbReference>
<dbReference type="PATRIC" id="fig|1096930.3.peg.4202"/>
<protein>
    <recommendedName>
        <fullName evidence="10">Conjugal transfer protein TrbI</fullName>
    </recommendedName>
</protein>
<dbReference type="EMBL" id="ATHL01000147">
    <property type="protein sequence ID" value="EQB08445.1"/>
    <property type="molecule type" value="Genomic_DNA"/>
</dbReference>
<reference evidence="8 9" key="1">
    <citation type="journal article" date="2013" name="Genome Announc.">
        <title>Genome Sequence of Novosphingobium lindaniclasticum LE124T, Isolated from a Hexachlorocyclohexane Dumpsite.</title>
        <authorList>
            <person name="Saxena A."/>
            <person name="Nayyar N."/>
            <person name="Sangwan N."/>
            <person name="Kumari R."/>
            <person name="Khurana J.P."/>
            <person name="Lal R."/>
        </authorList>
    </citation>
    <scope>NUCLEOTIDE SEQUENCE [LARGE SCALE GENOMIC DNA]</scope>
    <source>
        <strain evidence="8 9">LE124</strain>
    </source>
</reference>
<feature type="region of interest" description="Disordered" evidence="6">
    <location>
        <begin position="72"/>
        <end position="103"/>
    </location>
</feature>
<evidence type="ECO:0000256" key="5">
    <source>
        <dbReference type="ARBA" id="ARBA00023136"/>
    </source>
</evidence>
<dbReference type="CDD" id="cd16429">
    <property type="entry name" value="VirB10"/>
    <property type="match status" value="1"/>
</dbReference>
<keyword evidence="5 7" id="KW-0472">Membrane</keyword>
<evidence type="ECO:0008006" key="10">
    <source>
        <dbReference type="Google" id="ProtNLM"/>
    </source>
</evidence>
<dbReference type="InterPro" id="IPR042217">
    <property type="entry name" value="T4SS_VirB10/TrbI"/>
</dbReference>
<evidence type="ECO:0000313" key="8">
    <source>
        <dbReference type="EMBL" id="EQB08445.1"/>
    </source>
</evidence>
<evidence type="ECO:0000256" key="6">
    <source>
        <dbReference type="SAM" id="MobiDB-lite"/>
    </source>
</evidence>
<organism evidence="8 9">
    <name type="scientific">Novosphingobium lindaniclasticum LE124</name>
    <dbReference type="NCBI Taxonomy" id="1096930"/>
    <lineage>
        <taxon>Bacteria</taxon>
        <taxon>Pseudomonadati</taxon>
        <taxon>Pseudomonadota</taxon>
        <taxon>Alphaproteobacteria</taxon>
        <taxon>Sphingomonadales</taxon>
        <taxon>Sphingomonadaceae</taxon>
        <taxon>Novosphingobium</taxon>
    </lineage>
</organism>
<evidence type="ECO:0000256" key="1">
    <source>
        <dbReference type="ARBA" id="ARBA00004167"/>
    </source>
</evidence>
<proteinExistence type="inferred from homology"/>
<comment type="subcellular location">
    <subcellularLocation>
        <location evidence="1">Membrane</location>
        <topology evidence="1">Single-pass membrane protein</topology>
    </subcellularLocation>
</comment>
<keyword evidence="4 7" id="KW-1133">Transmembrane helix</keyword>
<dbReference type="eggNOG" id="COG2948">
    <property type="taxonomic scope" value="Bacteria"/>
</dbReference>
<feature type="transmembrane region" description="Helical" evidence="7">
    <location>
        <begin position="40"/>
        <end position="60"/>
    </location>
</feature>
<comment type="caution">
    <text evidence="8">The sequence shown here is derived from an EMBL/GenBank/DDBJ whole genome shotgun (WGS) entry which is preliminary data.</text>
</comment>
<keyword evidence="3 7" id="KW-0812">Transmembrane</keyword>
<dbReference type="Pfam" id="PF03743">
    <property type="entry name" value="TrbI"/>
    <property type="match status" value="1"/>
</dbReference>
<evidence type="ECO:0000256" key="2">
    <source>
        <dbReference type="ARBA" id="ARBA00010265"/>
    </source>
</evidence>
<name>T0I9S4_9SPHN</name>
<gene>
    <name evidence="8" type="ORF">L284_21380</name>
</gene>
<evidence type="ECO:0000313" key="9">
    <source>
        <dbReference type="Proteomes" id="UP000015527"/>
    </source>
</evidence>
<comment type="similarity">
    <text evidence="2">Belongs to the TrbI/VirB10 family.</text>
</comment>
<accession>T0I9S4</accession>
<evidence type="ECO:0000256" key="3">
    <source>
        <dbReference type="ARBA" id="ARBA00022692"/>
    </source>
</evidence>
<dbReference type="InterPro" id="IPR005498">
    <property type="entry name" value="T4SS_VirB10/TraB/TrbI"/>
</dbReference>